<gene>
    <name evidence="1" type="ORF">CINCED_3A017021</name>
</gene>
<keyword evidence="2" id="KW-1185">Reference proteome</keyword>
<dbReference type="Proteomes" id="UP000325440">
    <property type="component" value="Unassembled WGS sequence"/>
</dbReference>
<dbReference type="GO" id="GO:0004527">
    <property type="term" value="F:exonuclease activity"/>
    <property type="evidence" value="ECO:0007669"/>
    <property type="project" value="UniProtKB-KW"/>
</dbReference>
<sequence length="92" mass="10614">MLMMGTMISQLRPYIAHLKVVYEIKFITFFQKLGDRFIVGGDYNAKYSHWGSRLITPKEHALLKAANTINAEIISTRKPNDPNKIPDLLDFF</sequence>
<dbReference type="GO" id="GO:0004519">
    <property type="term" value="F:endonuclease activity"/>
    <property type="evidence" value="ECO:0007669"/>
    <property type="project" value="UniProtKB-KW"/>
</dbReference>
<dbReference type="Gene3D" id="3.60.10.10">
    <property type="entry name" value="Endonuclease/exonuclease/phosphatase"/>
    <property type="match status" value="1"/>
</dbReference>
<dbReference type="InterPro" id="IPR036691">
    <property type="entry name" value="Endo/exonu/phosph_ase_sf"/>
</dbReference>
<protein>
    <submittedName>
        <fullName evidence="1">Endonuclease/exonuclease/phosphatase</fullName>
    </submittedName>
</protein>
<proteinExistence type="predicted"/>
<dbReference type="SUPFAM" id="SSF56219">
    <property type="entry name" value="DNase I-like"/>
    <property type="match status" value="1"/>
</dbReference>
<accession>A0A5E4LZA2</accession>
<keyword evidence="1" id="KW-0269">Exonuclease</keyword>
<dbReference type="EMBL" id="CABPRJ010000001">
    <property type="protein sequence ID" value="VVC24255.1"/>
    <property type="molecule type" value="Genomic_DNA"/>
</dbReference>
<keyword evidence="1" id="KW-0540">Nuclease</keyword>
<evidence type="ECO:0000313" key="2">
    <source>
        <dbReference type="Proteomes" id="UP000325440"/>
    </source>
</evidence>
<organism evidence="1 2">
    <name type="scientific">Cinara cedri</name>
    <dbReference type="NCBI Taxonomy" id="506608"/>
    <lineage>
        <taxon>Eukaryota</taxon>
        <taxon>Metazoa</taxon>
        <taxon>Ecdysozoa</taxon>
        <taxon>Arthropoda</taxon>
        <taxon>Hexapoda</taxon>
        <taxon>Insecta</taxon>
        <taxon>Pterygota</taxon>
        <taxon>Neoptera</taxon>
        <taxon>Paraneoptera</taxon>
        <taxon>Hemiptera</taxon>
        <taxon>Sternorrhyncha</taxon>
        <taxon>Aphidomorpha</taxon>
        <taxon>Aphidoidea</taxon>
        <taxon>Aphididae</taxon>
        <taxon>Lachninae</taxon>
        <taxon>Cinara</taxon>
    </lineage>
</organism>
<keyword evidence="1" id="KW-0378">Hydrolase</keyword>
<reference evidence="1 2" key="1">
    <citation type="submission" date="2019-08" db="EMBL/GenBank/DDBJ databases">
        <authorList>
            <person name="Alioto T."/>
            <person name="Alioto T."/>
            <person name="Gomez Garrido J."/>
        </authorList>
    </citation>
    <scope>NUCLEOTIDE SEQUENCE [LARGE SCALE GENOMIC DNA]</scope>
</reference>
<keyword evidence="1" id="KW-0255">Endonuclease</keyword>
<dbReference type="AlphaFoldDB" id="A0A5E4LZA2"/>
<evidence type="ECO:0000313" key="1">
    <source>
        <dbReference type="EMBL" id="VVC24255.1"/>
    </source>
</evidence>
<name>A0A5E4LZA2_9HEMI</name>
<dbReference type="OrthoDB" id="6626684at2759"/>